<dbReference type="AlphaFoldDB" id="A0A9D1QF63"/>
<evidence type="ECO:0000313" key="7">
    <source>
        <dbReference type="EMBL" id="HIW11383.1"/>
    </source>
</evidence>
<evidence type="ECO:0000256" key="2">
    <source>
        <dbReference type="ARBA" id="ARBA00022692"/>
    </source>
</evidence>
<evidence type="ECO:0000256" key="4">
    <source>
        <dbReference type="ARBA" id="ARBA00023136"/>
    </source>
</evidence>
<reference evidence="7" key="2">
    <citation type="submission" date="2021-04" db="EMBL/GenBank/DDBJ databases">
        <authorList>
            <person name="Gilroy R."/>
        </authorList>
    </citation>
    <scope>NUCLEOTIDE SEQUENCE</scope>
    <source>
        <strain evidence="7">ChiBcec15-1070</strain>
    </source>
</reference>
<dbReference type="EMBL" id="DXHL01000035">
    <property type="protein sequence ID" value="HIW11383.1"/>
    <property type="molecule type" value="Genomic_DNA"/>
</dbReference>
<evidence type="ECO:0000259" key="6">
    <source>
        <dbReference type="Pfam" id="PF01103"/>
    </source>
</evidence>
<keyword evidence="5" id="KW-0998">Cell outer membrane</keyword>
<dbReference type="PANTHER" id="PTHR12815">
    <property type="entry name" value="SORTING AND ASSEMBLY MACHINERY SAMM50 PROTEIN FAMILY MEMBER"/>
    <property type="match status" value="1"/>
</dbReference>
<proteinExistence type="predicted"/>
<comment type="subcellular location">
    <subcellularLocation>
        <location evidence="1">Membrane</location>
    </subcellularLocation>
</comment>
<sequence>MRRSIRHIGIWGVLLVTVAATWSCSTTRRLTEGQVLYTGVRKMTFTPANDTLRIPSEVTDAVEKPLDVAPNNPLWSPYWRSGIPIGLWAWNHLYTPKEKGFKYWFYKRLAKQPVLISSVRPELRIQVADQIFENHGYFGVQGSYELHPNRHKPDRKAKVSYHFTVPPPHTYDTIEYLRAPGKVGRIVDSLQAESLLHVGAVYNLDTLTAERNRLTAALRSRGYYYFRPEYITYEADTTQAPYRVALRMRLADGIPPAALRSYCVGQVSVRLQNPVTGPADTMQLGAVRVYYQRPLHIRPRILADNLELTPGQLFNMDAQNTTQTNLNKLGIFNSVSLSVPPLDSLRASDTTLDVRISATFDKPIQADFEANLTSKSNSYLGPGLSFGLRHNNIFGGGEVLGLRLTGSYEWQTGNKNQYETRPTAINSYEFGLTASLDIPRVVAPGFRNKKTAYPAKTSYQIGADLMNRPQYFRMLSLNLSASYDFRTSPYSTHTFTPFKLTFNRLLNTSYAFDSTMQQNPAVALSFSDQFIPSLSYSYTFDKTVGHRQRNRVVVQATLTDAGNLLAACYDLFGSHGTKQLFGSPFSQFIKGTLEGKWYHKIGRGNVLATRLMVGAGYAYGNSRVMPYSEQFYIGGANSIRAFTVRSLGPGSYRPAADQINGYWDQTGSFKLEANAEFRFRMIGNLGGAVFVDAGNIWLLRNDPNRPGGVLRAKSFWRDIALGTGVGLRYDISVLVLRLDMGIGIHTPYPNPAKPGYYNIQSFKDGLGIHLAIGYPF</sequence>
<dbReference type="InterPro" id="IPR039910">
    <property type="entry name" value="D15-like"/>
</dbReference>
<evidence type="ECO:0000256" key="3">
    <source>
        <dbReference type="ARBA" id="ARBA00022729"/>
    </source>
</evidence>
<evidence type="ECO:0000313" key="8">
    <source>
        <dbReference type="Proteomes" id="UP000823926"/>
    </source>
</evidence>
<keyword evidence="2" id="KW-0812">Transmembrane</keyword>
<name>A0A9D1QF63_9BACT</name>
<evidence type="ECO:0000256" key="1">
    <source>
        <dbReference type="ARBA" id="ARBA00004370"/>
    </source>
</evidence>
<dbReference type="Gene3D" id="2.40.160.50">
    <property type="entry name" value="membrane protein fhac: a member of the omp85/tpsb transporter family"/>
    <property type="match status" value="1"/>
</dbReference>
<protein>
    <submittedName>
        <fullName evidence="7">BamA/TamA family outer membrane protein</fullName>
    </submittedName>
</protein>
<feature type="domain" description="Bacterial surface antigen (D15)" evidence="6">
    <location>
        <begin position="392"/>
        <end position="766"/>
    </location>
</feature>
<dbReference type="GO" id="GO:0019867">
    <property type="term" value="C:outer membrane"/>
    <property type="evidence" value="ECO:0007669"/>
    <property type="project" value="InterPro"/>
</dbReference>
<gene>
    <name evidence="7" type="ORF">H9888_07805</name>
</gene>
<dbReference type="PANTHER" id="PTHR12815:SF47">
    <property type="entry name" value="TRANSLOCATION AND ASSEMBLY MODULE SUBUNIT TAMA"/>
    <property type="match status" value="1"/>
</dbReference>
<keyword evidence="4" id="KW-0472">Membrane</keyword>
<accession>A0A9D1QF63</accession>
<dbReference type="Gene3D" id="3.10.20.310">
    <property type="entry name" value="membrane protein fhac"/>
    <property type="match status" value="1"/>
</dbReference>
<dbReference type="Proteomes" id="UP000823926">
    <property type="component" value="Unassembled WGS sequence"/>
</dbReference>
<dbReference type="Pfam" id="PF01103">
    <property type="entry name" value="Omp85"/>
    <property type="match status" value="1"/>
</dbReference>
<evidence type="ECO:0000256" key="5">
    <source>
        <dbReference type="ARBA" id="ARBA00023237"/>
    </source>
</evidence>
<dbReference type="InterPro" id="IPR000184">
    <property type="entry name" value="Bac_surfAg_D15"/>
</dbReference>
<reference evidence="7" key="1">
    <citation type="journal article" date="2021" name="PeerJ">
        <title>Extensive microbial diversity within the chicken gut microbiome revealed by metagenomics and culture.</title>
        <authorList>
            <person name="Gilroy R."/>
            <person name="Ravi A."/>
            <person name="Getino M."/>
            <person name="Pursley I."/>
            <person name="Horton D.L."/>
            <person name="Alikhan N.F."/>
            <person name="Baker D."/>
            <person name="Gharbi K."/>
            <person name="Hall N."/>
            <person name="Watson M."/>
            <person name="Adriaenssens E.M."/>
            <person name="Foster-Nyarko E."/>
            <person name="Jarju S."/>
            <person name="Secka A."/>
            <person name="Antonio M."/>
            <person name="Oren A."/>
            <person name="Chaudhuri R.R."/>
            <person name="La Ragione R."/>
            <person name="Hildebrand F."/>
            <person name="Pallen M.J."/>
        </authorList>
    </citation>
    <scope>NUCLEOTIDE SEQUENCE</scope>
    <source>
        <strain evidence="7">ChiBcec15-1070</strain>
    </source>
</reference>
<comment type="caution">
    <text evidence="7">The sequence shown here is derived from an EMBL/GenBank/DDBJ whole genome shotgun (WGS) entry which is preliminary data.</text>
</comment>
<organism evidence="7 8">
    <name type="scientific">Candidatus Rikenella faecigallinarum</name>
    <dbReference type="NCBI Taxonomy" id="2838745"/>
    <lineage>
        <taxon>Bacteria</taxon>
        <taxon>Pseudomonadati</taxon>
        <taxon>Bacteroidota</taxon>
        <taxon>Bacteroidia</taxon>
        <taxon>Bacteroidales</taxon>
        <taxon>Rikenellaceae</taxon>
        <taxon>Rikenella</taxon>
    </lineage>
</organism>
<keyword evidence="3" id="KW-0732">Signal</keyword>